<gene>
    <name evidence="1" type="ORF">IF1G_09567</name>
</gene>
<dbReference type="AlphaFoldDB" id="A0A545UR89"/>
<dbReference type="EMBL" id="SPUK01000017">
    <property type="protein sequence ID" value="TQV91982.1"/>
    <property type="molecule type" value="Genomic_DNA"/>
</dbReference>
<dbReference type="Proteomes" id="UP000315783">
    <property type="component" value="Unassembled WGS sequence"/>
</dbReference>
<comment type="caution">
    <text evidence="1">The sequence shown here is derived from an EMBL/GenBank/DDBJ whole genome shotgun (WGS) entry which is preliminary data.</text>
</comment>
<reference evidence="1 2" key="1">
    <citation type="journal article" date="2019" name="Appl. Microbiol. Biotechnol.">
        <title>Genome sequence of Isaria javanica and comparative genome analysis insights into family S53 peptidase evolution in fungal entomopathogens.</title>
        <authorList>
            <person name="Lin R."/>
            <person name="Zhang X."/>
            <person name="Xin B."/>
            <person name="Zou M."/>
            <person name="Gao Y."/>
            <person name="Qin F."/>
            <person name="Hu Q."/>
            <person name="Xie B."/>
            <person name="Cheng X."/>
        </authorList>
    </citation>
    <scope>NUCLEOTIDE SEQUENCE [LARGE SCALE GENOMIC DNA]</scope>
    <source>
        <strain evidence="1 2">IJ1G</strain>
    </source>
</reference>
<proteinExistence type="predicted"/>
<organism evidence="1 2">
    <name type="scientific">Cordyceps javanica</name>
    <dbReference type="NCBI Taxonomy" id="43265"/>
    <lineage>
        <taxon>Eukaryota</taxon>
        <taxon>Fungi</taxon>
        <taxon>Dikarya</taxon>
        <taxon>Ascomycota</taxon>
        <taxon>Pezizomycotina</taxon>
        <taxon>Sordariomycetes</taxon>
        <taxon>Hypocreomycetidae</taxon>
        <taxon>Hypocreales</taxon>
        <taxon>Cordycipitaceae</taxon>
        <taxon>Cordyceps</taxon>
    </lineage>
</organism>
<sequence>MTDFNLALSVAGLGDDYFGELGKCWSESCLRAARACVSTYIFAEPRLRMCVCTRNLSQIYQVNLFELALTRDFADSTAYTQDI</sequence>
<evidence type="ECO:0000313" key="2">
    <source>
        <dbReference type="Proteomes" id="UP000315783"/>
    </source>
</evidence>
<evidence type="ECO:0000313" key="1">
    <source>
        <dbReference type="EMBL" id="TQV91982.1"/>
    </source>
</evidence>
<accession>A0A545UR89</accession>
<name>A0A545UR89_9HYPO</name>
<keyword evidence="2" id="KW-1185">Reference proteome</keyword>
<protein>
    <submittedName>
        <fullName evidence="1">Uncharacterized protein</fullName>
    </submittedName>
</protein>